<dbReference type="Pfam" id="PF00753">
    <property type="entry name" value="Lactamase_B"/>
    <property type="match status" value="1"/>
</dbReference>
<dbReference type="InterPro" id="IPR004477">
    <property type="entry name" value="ComEC_N"/>
</dbReference>
<dbReference type="InterPro" id="IPR036866">
    <property type="entry name" value="RibonucZ/Hydroxyglut_hydro"/>
</dbReference>
<reference evidence="8 9" key="1">
    <citation type="submission" date="2020-03" db="EMBL/GenBank/DDBJ databases">
        <title>Genomic Encyclopedia of Type Strains, Phase IV (KMG-IV): sequencing the most valuable type-strain genomes for metagenomic binning, comparative biology and taxonomic classification.</title>
        <authorList>
            <person name="Goeker M."/>
        </authorList>
    </citation>
    <scope>NUCLEOTIDE SEQUENCE [LARGE SCALE GENOMIC DNA]</scope>
    <source>
        <strain evidence="8 9">DSM 24233</strain>
    </source>
</reference>
<dbReference type="RefSeq" id="WP_167940773.1">
    <property type="nucleotide sequence ID" value="NZ_JAATJA010000001.1"/>
</dbReference>
<feature type="transmembrane region" description="Helical" evidence="6">
    <location>
        <begin position="544"/>
        <end position="565"/>
    </location>
</feature>
<feature type="transmembrane region" description="Helical" evidence="6">
    <location>
        <begin position="316"/>
        <end position="333"/>
    </location>
</feature>
<evidence type="ECO:0000256" key="4">
    <source>
        <dbReference type="ARBA" id="ARBA00022989"/>
    </source>
</evidence>
<dbReference type="InterPro" id="IPR001279">
    <property type="entry name" value="Metallo-B-lactamas"/>
</dbReference>
<dbReference type="GO" id="GO:0005886">
    <property type="term" value="C:plasma membrane"/>
    <property type="evidence" value="ECO:0007669"/>
    <property type="project" value="UniProtKB-SubCell"/>
</dbReference>
<dbReference type="Proteomes" id="UP000580856">
    <property type="component" value="Unassembled WGS sequence"/>
</dbReference>
<keyword evidence="4 6" id="KW-1133">Transmembrane helix</keyword>
<comment type="caution">
    <text evidence="8">The sequence shown here is derived from an EMBL/GenBank/DDBJ whole genome shotgun (WGS) entry which is preliminary data.</text>
</comment>
<dbReference type="Pfam" id="PF13567">
    <property type="entry name" value="DUF4131"/>
    <property type="match status" value="1"/>
</dbReference>
<dbReference type="InterPro" id="IPR004797">
    <property type="entry name" value="Competence_ComEC/Rec2"/>
</dbReference>
<keyword evidence="3 6" id="KW-0812">Transmembrane</keyword>
<dbReference type="NCBIfam" id="TIGR00361">
    <property type="entry name" value="ComEC_Rec2"/>
    <property type="match status" value="1"/>
</dbReference>
<feature type="transmembrane region" description="Helical" evidence="6">
    <location>
        <begin position="419"/>
        <end position="442"/>
    </location>
</feature>
<dbReference type="InterPro" id="IPR025405">
    <property type="entry name" value="DUF4131"/>
</dbReference>
<feature type="transmembrane region" description="Helical" evidence="6">
    <location>
        <begin position="519"/>
        <end position="537"/>
    </location>
</feature>
<dbReference type="InterPro" id="IPR035681">
    <property type="entry name" value="ComA-like_MBL"/>
</dbReference>
<accession>A0A846QMP7</accession>
<proteinExistence type="predicted"/>
<organism evidence="8 9">
    <name type="scientific">Desulfobaculum xiamenense</name>
    <dbReference type="NCBI Taxonomy" id="995050"/>
    <lineage>
        <taxon>Bacteria</taxon>
        <taxon>Pseudomonadati</taxon>
        <taxon>Thermodesulfobacteriota</taxon>
        <taxon>Desulfovibrionia</taxon>
        <taxon>Desulfovibrionales</taxon>
        <taxon>Desulfovibrionaceae</taxon>
        <taxon>Desulfobaculum</taxon>
    </lineage>
</organism>
<keyword evidence="9" id="KW-1185">Reference proteome</keyword>
<dbReference type="CDD" id="cd07731">
    <property type="entry name" value="ComA-like_MBL-fold"/>
    <property type="match status" value="1"/>
</dbReference>
<dbReference type="NCBIfam" id="TIGR00360">
    <property type="entry name" value="ComEC_N-term"/>
    <property type="match status" value="1"/>
</dbReference>
<dbReference type="Gene3D" id="3.60.15.10">
    <property type="entry name" value="Ribonuclease Z/Hydroxyacylglutathione hydrolase-like"/>
    <property type="match status" value="1"/>
</dbReference>
<keyword evidence="5 6" id="KW-0472">Membrane</keyword>
<evidence type="ECO:0000313" key="8">
    <source>
        <dbReference type="EMBL" id="NJB67742.1"/>
    </source>
</evidence>
<evidence type="ECO:0000256" key="5">
    <source>
        <dbReference type="ARBA" id="ARBA00023136"/>
    </source>
</evidence>
<dbReference type="PANTHER" id="PTHR30619">
    <property type="entry name" value="DNA INTERNALIZATION/COMPETENCE PROTEIN COMEC/REC2"/>
    <property type="match status" value="1"/>
</dbReference>
<gene>
    <name evidence="8" type="ORF">GGQ74_001382</name>
</gene>
<feature type="transmembrane region" description="Helical" evidence="6">
    <location>
        <begin position="23"/>
        <end position="51"/>
    </location>
</feature>
<feature type="transmembrane region" description="Helical" evidence="6">
    <location>
        <begin position="258"/>
        <end position="283"/>
    </location>
</feature>
<evidence type="ECO:0000259" key="7">
    <source>
        <dbReference type="SMART" id="SM00849"/>
    </source>
</evidence>
<feature type="transmembrane region" description="Helical" evidence="6">
    <location>
        <begin position="63"/>
        <end position="83"/>
    </location>
</feature>
<feature type="transmembrane region" description="Helical" evidence="6">
    <location>
        <begin position="483"/>
        <end position="504"/>
    </location>
</feature>
<dbReference type="AlphaFoldDB" id="A0A846QMP7"/>
<evidence type="ECO:0000256" key="2">
    <source>
        <dbReference type="ARBA" id="ARBA00022475"/>
    </source>
</evidence>
<feature type="transmembrane region" description="Helical" evidence="6">
    <location>
        <begin position="295"/>
        <end position="310"/>
    </location>
</feature>
<keyword evidence="2" id="KW-1003">Cell membrane</keyword>
<dbReference type="GO" id="GO:0030420">
    <property type="term" value="P:establishment of competence for transformation"/>
    <property type="evidence" value="ECO:0007669"/>
    <property type="project" value="InterPro"/>
</dbReference>
<dbReference type="EMBL" id="JAATJA010000001">
    <property type="protein sequence ID" value="NJB67742.1"/>
    <property type="molecule type" value="Genomic_DNA"/>
</dbReference>
<protein>
    <submittedName>
        <fullName evidence="8">Competence protein ComEC</fullName>
    </submittedName>
</protein>
<evidence type="ECO:0000313" key="9">
    <source>
        <dbReference type="Proteomes" id="UP000580856"/>
    </source>
</evidence>
<dbReference type="Pfam" id="PF03772">
    <property type="entry name" value="Competence"/>
    <property type="match status" value="1"/>
</dbReference>
<name>A0A846QMP7_9BACT</name>
<feature type="transmembrane region" description="Helical" evidence="6">
    <location>
        <begin position="363"/>
        <end position="384"/>
    </location>
</feature>
<evidence type="ECO:0000256" key="6">
    <source>
        <dbReference type="SAM" id="Phobius"/>
    </source>
</evidence>
<dbReference type="PANTHER" id="PTHR30619:SF1">
    <property type="entry name" value="RECOMBINATION PROTEIN 2"/>
    <property type="match status" value="1"/>
</dbReference>
<feature type="domain" description="Metallo-beta-lactamase" evidence="7">
    <location>
        <begin position="580"/>
        <end position="781"/>
    </location>
</feature>
<evidence type="ECO:0000256" key="3">
    <source>
        <dbReference type="ARBA" id="ARBA00022692"/>
    </source>
</evidence>
<dbReference type="SUPFAM" id="SSF56281">
    <property type="entry name" value="Metallo-hydrolase/oxidoreductase"/>
    <property type="match status" value="1"/>
</dbReference>
<evidence type="ECO:0000256" key="1">
    <source>
        <dbReference type="ARBA" id="ARBA00004651"/>
    </source>
</evidence>
<dbReference type="InterPro" id="IPR052159">
    <property type="entry name" value="Competence_DNA_uptake"/>
</dbReference>
<feature type="transmembrane region" description="Helical" evidence="6">
    <location>
        <begin position="338"/>
        <end position="357"/>
    </location>
</feature>
<comment type="subcellular location">
    <subcellularLocation>
        <location evidence="1">Cell membrane</location>
        <topology evidence="1">Multi-pass membrane protein</topology>
    </subcellularLocation>
</comment>
<sequence length="834" mass="88576">MDAYGQDARGAAPTVPGLVPWQVLFLALTFGLFAPRQPLAAACALALLVAFSDFPRRMVFRAFPLLIGFGVGWFLASAAMPHIPTDIPTWMLERETVRVTGRVAGTESCPGRMLRVLVDDASVVRAGGEVVPVPGRFLWNWQYPAQRPAPGAVVSVTTRVRPARGYLNPGGWDTAFHWARQGVFWRGWSSGSKGNPEVTARDDGLRARLARAVAFGGDGGSDVGQGRAVLAALLTGDRFHISQETTDLLRRASLSHSLALSGMHVGFAAGIGVGLAWLAGWLAPSILLRVPRPKLAVLCAAPFVAGYVWLGGASPSLVRAGIMFAAWGVLLFAGRERVLLDGLFLALALILGVSPLSAYDLGLQMSACAVAGIAVFGSPLWCVVEKACERVARGAAGLRPVRHGDGYGRRSLIERILRGVCGILIMSVCANLALLPLMAWNFGVIPLGLHLNLLWLPLLGLVVIPLGLCGLVLFLLPGLADVAQVVFGAAAWLLDCGLGVLSRLDAVGAMPELAVLRPLWPQTLGYALACVAVVFAVNRLSRRAMAAALAGLVLLVAPSLVQGVADSHERVALVLYDTGQSQALCVECPGGRRVLVDAGGGMPGFDIGRAVVGPALSLGRAPRVDLAVLSHPDTDHYRGFTHLLKLFDIGTFVDSGIWPHGEEVAGLRALVREAGVPERIVRAGERLDLGPDLWLDVLYPDERRKAGGNNASLVLRLVWKGRGLALLPGDVEIPAIGGLLAGGADVRCDVLVLPHHGSRSSFSPELYDRVAPKLAMASAGFMNYRRYPNAEVREALAQRKVPLMTVADCGRIRVVWDGADSPPRVERAVYAAGR</sequence>
<feature type="transmembrane region" description="Helical" evidence="6">
    <location>
        <begin position="454"/>
        <end position="476"/>
    </location>
</feature>
<dbReference type="SMART" id="SM00849">
    <property type="entry name" value="Lactamase_B"/>
    <property type="match status" value="1"/>
</dbReference>